<evidence type="ECO:0000313" key="2">
    <source>
        <dbReference type="Proteomes" id="UP000304953"/>
    </source>
</evidence>
<dbReference type="EMBL" id="SRYA01000046">
    <property type="protein sequence ID" value="TGY92632.1"/>
    <property type="molecule type" value="Genomic_DNA"/>
</dbReference>
<name>A0AC61RRY5_9FIRM</name>
<gene>
    <name evidence="1" type="ORF">E5329_19040</name>
</gene>
<dbReference type="Proteomes" id="UP000304953">
    <property type="component" value="Unassembled WGS sequence"/>
</dbReference>
<sequence>MSDENNMFENDNQPKNNPQMENNQWQQGNYNQPDYSQQQGNYSQPNYNQQPYQQNYTQPSSGFGIASMVCGILALITCCLWCTCIPLAVVSIVLGILQIQKGTAKGMAIAGIVCSSIGLILFIALTIYGNYLQSSGMYDEIMRELQMMQ</sequence>
<protein>
    <submittedName>
        <fullName evidence="1">Uncharacterized protein</fullName>
    </submittedName>
</protein>
<comment type="caution">
    <text evidence="1">The sequence shown here is derived from an EMBL/GenBank/DDBJ whole genome shotgun (WGS) entry which is preliminary data.</text>
</comment>
<accession>A0AC61RRY5</accession>
<evidence type="ECO:0000313" key="1">
    <source>
        <dbReference type="EMBL" id="TGY92632.1"/>
    </source>
</evidence>
<proteinExistence type="predicted"/>
<keyword evidence="2" id="KW-1185">Reference proteome</keyword>
<organism evidence="1 2">
    <name type="scientific">Petralouisia muris</name>
    <dbReference type="NCBI Taxonomy" id="3032872"/>
    <lineage>
        <taxon>Bacteria</taxon>
        <taxon>Bacillati</taxon>
        <taxon>Bacillota</taxon>
        <taxon>Clostridia</taxon>
        <taxon>Lachnospirales</taxon>
        <taxon>Lachnospiraceae</taxon>
        <taxon>Petralouisia</taxon>
    </lineage>
</organism>
<reference evidence="1" key="1">
    <citation type="submission" date="2019-04" db="EMBL/GenBank/DDBJ databases">
        <title>Microbes associate with the intestines of laboratory mice.</title>
        <authorList>
            <person name="Navarre W."/>
            <person name="Wong E."/>
            <person name="Huang K."/>
            <person name="Tropini C."/>
            <person name="Ng K."/>
            <person name="Yu B."/>
        </authorList>
    </citation>
    <scope>NUCLEOTIDE SEQUENCE</scope>
    <source>
        <strain evidence="1">NM01_1-7b</strain>
    </source>
</reference>